<comment type="caution">
    <text evidence="2">The sequence shown here is derived from an EMBL/GenBank/DDBJ whole genome shotgun (WGS) entry which is preliminary data.</text>
</comment>
<name>A0AAN6DY55_9EURO</name>
<dbReference type="EMBL" id="MU404353">
    <property type="protein sequence ID" value="KAI1614371.1"/>
    <property type="molecule type" value="Genomic_DNA"/>
</dbReference>
<gene>
    <name evidence="2" type="ORF">EDD36DRAFT_418206</name>
</gene>
<evidence type="ECO:0000256" key="1">
    <source>
        <dbReference type="SAM" id="MobiDB-lite"/>
    </source>
</evidence>
<feature type="compositionally biased region" description="Low complexity" evidence="1">
    <location>
        <begin position="7"/>
        <end position="17"/>
    </location>
</feature>
<organism evidence="2 3">
    <name type="scientific">Exophiala viscosa</name>
    <dbReference type="NCBI Taxonomy" id="2486360"/>
    <lineage>
        <taxon>Eukaryota</taxon>
        <taxon>Fungi</taxon>
        <taxon>Dikarya</taxon>
        <taxon>Ascomycota</taxon>
        <taxon>Pezizomycotina</taxon>
        <taxon>Eurotiomycetes</taxon>
        <taxon>Chaetothyriomycetidae</taxon>
        <taxon>Chaetothyriales</taxon>
        <taxon>Herpotrichiellaceae</taxon>
        <taxon>Exophiala</taxon>
    </lineage>
</organism>
<dbReference type="AlphaFoldDB" id="A0AAN6DY55"/>
<feature type="region of interest" description="Disordered" evidence="1">
    <location>
        <begin position="179"/>
        <end position="242"/>
    </location>
</feature>
<feature type="compositionally biased region" description="Polar residues" evidence="1">
    <location>
        <begin position="184"/>
        <end position="196"/>
    </location>
</feature>
<sequence length="316" mass="35247">MFEPFTRSRSGSTSTQRVYYDQEEARRREEGVEEGDLYRQPHSTTQESNIRGGFRGSGLWPITPIAISFRFAKLRKALGDDAVKELQTNLTGAREDELVAQMLNADEQLAVHETPIEVALDVEAVLNLQTTPGIDSLFRPISPPPTQARHCLDTFRLHHPKFTPKSKRQQDKEIMIYDGDENTPETPIQDSPSSAVTAEPRQVKRTRKAIVASTPSPSTAARSITPLQPLPNGRGQPQLGLSQSSSLSQECVFPVPTNTQVTTDYASQLSTQWQYSPMMPPQVPSHTSYRQMVPASPSWDCAVDENDWDLLGLPYN</sequence>
<protein>
    <submittedName>
        <fullName evidence="2">Uncharacterized protein</fullName>
    </submittedName>
</protein>
<proteinExistence type="predicted"/>
<accession>A0AAN6DY55</accession>
<feature type="region of interest" description="Disordered" evidence="1">
    <location>
        <begin position="1"/>
        <end position="52"/>
    </location>
</feature>
<feature type="compositionally biased region" description="Low complexity" evidence="1">
    <location>
        <begin position="212"/>
        <end position="226"/>
    </location>
</feature>
<reference evidence="2" key="1">
    <citation type="journal article" date="2022" name="bioRxiv">
        <title>Deciphering the potential niche of two novel black yeast fungi from a biological soil crust based on their genomes, phenotypes, and melanin regulation.</title>
        <authorList>
            <consortium name="DOE Joint Genome Institute"/>
            <person name="Carr E.C."/>
            <person name="Barton Q."/>
            <person name="Grambo S."/>
            <person name="Sullivan M."/>
            <person name="Renfro C.M."/>
            <person name="Kuo A."/>
            <person name="Pangilinan J."/>
            <person name="Lipzen A."/>
            <person name="Keymanesh K."/>
            <person name="Savage E."/>
            <person name="Barry K."/>
            <person name="Grigoriev I.V."/>
            <person name="Riekhof W.R."/>
            <person name="Harris S.S."/>
        </authorList>
    </citation>
    <scope>NUCLEOTIDE SEQUENCE</scope>
    <source>
        <strain evidence="2">JF 03-4F</strain>
    </source>
</reference>
<keyword evidence="3" id="KW-1185">Reference proteome</keyword>
<evidence type="ECO:0000313" key="2">
    <source>
        <dbReference type="EMBL" id="KAI1614371.1"/>
    </source>
</evidence>
<evidence type="ECO:0000313" key="3">
    <source>
        <dbReference type="Proteomes" id="UP001203852"/>
    </source>
</evidence>
<dbReference type="Proteomes" id="UP001203852">
    <property type="component" value="Unassembled WGS sequence"/>
</dbReference>